<dbReference type="PANTHER" id="PTHR48475:SF1">
    <property type="entry name" value="RNASE H TYPE-1 DOMAIN-CONTAINING PROTEIN"/>
    <property type="match status" value="1"/>
</dbReference>
<evidence type="ECO:0000256" key="1">
    <source>
        <dbReference type="SAM" id="MobiDB-lite"/>
    </source>
</evidence>
<dbReference type="InterPro" id="IPR012337">
    <property type="entry name" value="RNaseH-like_sf"/>
</dbReference>
<dbReference type="OMA" id="TTHIPRE"/>
<dbReference type="AlphaFoldDB" id="A0A5E4GKK4"/>
<protein>
    <submittedName>
        <fullName evidence="2">PREDICTED: rve domain-containing</fullName>
    </submittedName>
</protein>
<accession>A0A5E4GKK4</accession>
<sequence>MSVKRSNSRAYQKTPCGQAHPQANNQVEAVNKLLKRTLKKELEAKKGAWSKLLPEVLWAYRCTERTSTRETPYSLAFGVEAIIPVEVGVPTHRVNRYTPKVNVEQFSLSMVLLEEHRLCAALHLATYQP</sequence>
<feature type="compositionally biased region" description="Polar residues" evidence="1">
    <location>
        <begin position="1"/>
        <end position="11"/>
    </location>
</feature>
<dbReference type="PANTHER" id="PTHR48475">
    <property type="entry name" value="RIBONUCLEASE H"/>
    <property type="match status" value="1"/>
</dbReference>
<evidence type="ECO:0000313" key="3">
    <source>
        <dbReference type="Proteomes" id="UP000327085"/>
    </source>
</evidence>
<dbReference type="InterPro" id="IPR036397">
    <property type="entry name" value="RNaseH_sf"/>
</dbReference>
<proteinExistence type="predicted"/>
<reference evidence="3" key="1">
    <citation type="journal article" date="2020" name="Plant J.">
        <title>Transposons played a major role in the diversification between the closely related almond and peach genomes: results from the almond genome sequence.</title>
        <authorList>
            <person name="Alioto T."/>
            <person name="Alexiou K.G."/>
            <person name="Bardil A."/>
            <person name="Barteri F."/>
            <person name="Castanera R."/>
            <person name="Cruz F."/>
            <person name="Dhingra A."/>
            <person name="Duval H."/>
            <person name="Fernandez I Marti A."/>
            <person name="Frias L."/>
            <person name="Galan B."/>
            <person name="Garcia J.L."/>
            <person name="Howad W."/>
            <person name="Gomez-Garrido J."/>
            <person name="Gut M."/>
            <person name="Julca I."/>
            <person name="Morata J."/>
            <person name="Puigdomenech P."/>
            <person name="Ribeca P."/>
            <person name="Rubio Cabetas M.J."/>
            <person name="Vlasova A."/>
            <person name="Wirthensohn M."/>
            <person name="Garcia-Mas J."/>
            <person name="Gabaldon T."/>
            <person name="Casacuberta J.M."/>
            <person name="Arus P."/>
        </authorList>
    </citation>
    <scope>NUCLEOTIDE SEQUENCE [LARGE SCALE GENOMIC DNA]</scope>
    <source>
        <strain evidence="3">cv. Texas</strain>
    </source>
</reference>
<dbReference type="EMBL" id="CABIKO010000907">
    <property type="protein sequence ID" value="VVA40078.1"/>
    <property type="molecule type" value="Genomic_DNA"/>
</dbReference>
<feature type="region of interest" description="Disordered" evidence="1">
    <location>
        <begin position="1"/>
        <end position="24"/>
    </location>
</feature>
<gene>
    <name evidence="2" type="ORF">ALMOND_2B029884</name>
</gene>
<dbReference type="InParanoid" id="A0A5E4GKK4"/>
<dbReference type="Proteomes" id="UP000327085">
    <property type="component" value="Chromosome 7"/>
</dbReference>
<name>A0A5E4GKK4_PRUDU</name>
<dbReference type="GO" id="GO:0003676">
    <property type="term" value="F:nucleic acid binding"/>
    <property type="evidence" value="ECO:0007669"/>
    <property type="project" value="InterPro"/>
</dbReference>
<organism evidence="2 3">
    <name type="scientific">Prunus dulcis</name>
    <name type="common">Almond</name>
    <name type="synonym">Amygdalus dulcis</name>
    <dbReference type="NCBI Taxonomy" id="3755"/>
    <lineage>
        <taxon>Eukaryota</taxon>
        <taxon>Viridiplantae</taxon>
        <taxon>Streptophyta</taxon>
        <taxon>Embryophyta</taxon>
        <taxon>Tracheophyta</taxon>
        <taxon>Spermatophyta</taxon>
        <taxon>Magnoliopsida</taxon>
        <taxon>eudicotyledons</taxon>
        <taxon>Gunneridae</taxon>
        <taxon>Pentapetalae</taxon>
        <taxon>rosids</taxon>
        <taxon>fabids</taxon>
        <taxon>Rosales</taxon>
        <taxon>Rosaceae</taxon>
        <taxon>Amygdaloideae</taxon>
        <taxon>Amygdaleae</taxon>
        <taxon>Prunus</taxon>
    </lineage>
</organism>
<dbReference type="Gene3D" id="3.30.420.10">
    <property type="entry name" value="Ribonuclease H-like superfamily/Ribonuclease H"/>
    <property type="match status" value="1"/>
</dbReference>
<dbReference type="Gramene" id="VVA40078">
    <property type="protein sequence ID" value="VVA40078"/>
    <property type="gene ID" value="Prudul26B029884"/>
</dbReference>
<dbReference type="SUPFAM" id="SSF53098">
    <property type="entry name" value="Ribonuclease H-like"/>
    <property type="match status" value="1"/>
</dbReference>
<evidence type="ECO:0000313" key="2">
    <source>
        <dbReference type="EMBL" id="VVA40078.1"/>
    </source>
</evidence>